<accession>A0A5R9EP74</accession>
<dbReference type="RefSeq" id="WP_138403339.1">
    <property type="nucleotide sequence ID" value="NZ_VBSP01000001.1"/>
</dbReference>
<dbReference type="AlphaFoldDB" id="A0A5R9EP74"/>
<dbReference type="EMBL" id="VBSP01000001">
    <property type="protein sequence ID" value="TLQ49417.1"/>
    <property type="molecule type" value="Genomic_DNA"/>
</dbReference>
<proteinExistence type="predicted"/>
<dbReference type="Proteomes" id="UP000306420">
    <property type="component" value="Unassembled WGS sequence"/>
</dbReference>
<evidence type="ECO:0008006" key="3">
    <source>
        <dbReference type="Google" id="ProtNLM"/>
    </source>
</evidence>
<dbReference type="OrthoDB" id="9904848at2"/>
<evidence type="ECO:0000313" key="1">
    <source>
        <dbReference type="EMBL" id="TLQ49417.1"/>
    </source>
</evidence>
<evidence type="ECO:0000313" key="2">
    <source>
        <dbReference type="Proteomes" id="UP000306420"/>
    </source>
</evidence>
<comment type="caution">
    <text evidence="1">The sequence shown here is derived from an EMBL/GenBank/DDBJ whole genome shotgun (WGS) entry which is preliminary data.</text>
</comment>
<organism evidence="1 2">
    <name type="scientific">Ruoffia tabacinasalis</name>
    <dbReference type="NCBI Taxonomy" id="87458"/>
    <lineage>
        <taxon>Bacteria</taxon>
        <taxon>Bacillati</taxon>
        <taxon>Bacillota</taxon>
        <taxon>Bacilli</taxon>
        <taxon>Lactobacillales</taxon>
        <taxon>Aerococcaceae</taxon>
        <taxon>Ruoffia</taxon>
    </lineage>
</organism>
<name>A0A5R9EP74_9LACT</name>
<reference evidence="1 2" key="1">
    <citation type="submission" date="2019-05" db="EMBL/GenBank/DDBJ databases">
        <title>The metagenome of a microbial culture collection derived from dairy environment covers the genomic content of the human microbiome.</title>
        <authorList>
            <person name="Roder T."/>
            <person name="Wuthrich D."/>
            <person name="Sattari Z."/>
            <person name="Von Ah U."/>
            <person name="Bar C."/>
            <person name="Ronchi F."/>
            <person name="Macpherson A.J."/>
            <person name="Ganal-Vonarburg S.C."/>
            <person name="Bruggmann R."/>
            <person name="Vergeres G."/>
        </authorList>
    </citation>
    <scope>NUCLEOTIDE SEQUENCE [LARGE SCALE GENOMIC DNA]</scope>
    <source>
        <strain evidence="1 2">FAM 24227</strain>
    </source>
</reference>
<sequence>MKFKEMIVDLTPLLDVILILLFMVLATQSQSTAETITELEEEVTHLEQTQMPQTYSEQIWYQTYQQSIGKVNIVFPSSLDNDPMYLVLEDGSEVQKPETQDLYSWLSSQIETIEQEVIIVSFTYNNEEILLRDYRNILSAITQIDQNSNSTVVYQEQLIDQSNKIE</sequence>
<gene>
    <name evidence="1" type="ORF">FEZ33_00045</name>
</gene>
<protein>
    <recommendedName>
        <fullName evidence="3">Biopolymer transport protein ExbD/TolR</fullName>
    </recommendedName>
</protein>